<organism evidence="3 4">
    <name type="scientific">Aeromonas veronii</name>
    <dbReference type="NCBI Taxonomy" id="654"/>
    <lineage>
        <taxon>Bacteria</taxon>
        <taxon>Pseudomonadati</taxon>
        <taxon>Pseudomonadota</taxon>
        <taxon>Gammaproteobacteria</taxon>
        <taxon>Aeromonadales</taxon>
        <taxon>Aeromonadaceae</taxon>
        <taxon>Aeromonas</taxon>
    </lineage>
</organism>
<dbReference type="Proteomes" id="UP001204061">
    <property type="component" value="Unassembled WGS sequence"/>
</dbReference>
<name>A0A653LCW3_AERVE</name>
<reference evidence="3 4" key="1">
    <citation type="submission" date="2019-10" db="EMBL/GenBank/DDBJ databases">
        <authorList>
            <person name="Karimi E."/>
        </authorList>
    </citation>
    <scope>NUCLEOTIDE SEQUENCE [LARGE SCALE GENOMIC DNA]</scope>
    <source>
        <strain evidence="3">Aeromonas sp. 8C</strain>
    </source>
</reference>
<accession>A0A318DIA5</accession>
<proteinExistence type="predicted"/>
<keyword evidence="1" id="KW-0732">Signal</keyword>
<evidence type="ECO:0000313" key="2">
    <source>
        <dbReference type="EMBL" id="MCR4447461.1"/>
    </source>
</evidence>
<feature type="signal peptide" evidence="1">
    <location>
        <begin position="1"/>
        <end position="23"/>
    </location>
</feature>
<gene>
    <name evidence="3" type="ORF">AERO8C_70465</name>
    <name evidence="2" type="ORF">NS965_03570</name>
</gene>
<dbReference type="Proteomes" id="UP000439123">
    <property type="component" value="Unassembled WGS sequence"/>
</dbReference>
<accession>A0A653LCW3</accession>
<dbReference type="EMBL" id="JANLFC010000013">
    <property type="protein sequence ID" value="MCR4447461.1"/>
    <property type="molecule type" value="Genomic_DNA"/>
</dbReference>
<evidence type="ECO:0000313" key="3">
    <source>
        <dbReference type="EMBL" id="VXA88837.1"/>
    </source>
</evidence>
<dbReference type="RefSeq" id="WP_005339717.1">
    <property type="nucleotide sequence ID" value="NZ_AP022281.1"/>
</dbReference>
<reference evidence="2" key="2">
    <citation type="submission" date="2022-08" db="EMBL/GenBank/DDBJ databases">
        <title>A global survey of hypervirulent Aeromonas hydrophila identified this emerging pathogen in farmed fish in the lower Mekong River basin.</title>
        <authorList>
            <person name="Xu T."/>
            <person name="Rasmussen-Ivey C.R."/>
            <person name="Moen F.S."/>
            <person name="Fernandez Bravo A."/>
            <person name="Lamy B."/>
            <person name="Beaz-Hidalgo R."/>
            <person name="Khan C.D."/>
            <person name="Castro Escarpulli G."/>
            <person name="Yasin I.S.M."/>
            <person name="Figueras M.J."/>
            <person name="Azzam Sayuti M."/>
            <person name="Karim M.M."/>
            <person name="Alam K.M."/>
            <person name="Le T.T.T."/>
            <person name="Thao N.H.P."/>
            <person name="Addo S."/>
            <person name="Duodu S."/>
            <person name="Ali S."/>
            <person name="Mey S."/>
            <person name="Somony T."/>
            <person name="Liles M.R."/>
        </authorList>
    </citation>
    <scope>NUCLEOTIDE SEQUENCE</scope>
    <source>
        <strain evidence="2">0.14</strain>
    </source>
</reference>
<evidence type="ECO:0000256" key="1">
    <source>
        <dbReference type="SAM" id="SignalP"/>
    </source>
</evidence>
<dbReference type="OMA" id="HTRFITK"/>
<dbReference type="EMBL" id="CABWLC010000020">
    <property type="protein sequence ID" value="VXA88837.1"/>
    <property type="molecule type" value="Genomic_DNA"/>
</dbReference>
<protein>
    <submittedName>
        <fullName evidence="3">Uncharacterized protein</fullName>
    </submittedName>
</protein>
<evidence type="ECO:0000313" key="4">
    <source>
        <dbReference type="Proteomes" id="UP000439123"/>
    </source>
</evidence>
<dbReference type="AlphaFoldDB" id="A0A653LCW3"/>
<accession>A0A1N6S5T5</accession>
<feature type="chain" id="PRO_5042724693" evidence="1">
    <location>
        <begin position="24"/>
        <end position="58"/>
    </location>
</feature>
<sequence length="58" mass="6340">MKMKPMLLLATLLLSALPTLSQAEGAPAMPMVVCHVDKAPQMLVPDYVCRWQGGSVHY</sequence>